<dbReference type="Pfam" id="PF11848">
    <property type="entry name" value="DUF3368"/>
    <property type="match status" value="1"/>
</dbReference>
<evidence type="ECO:0000313" key="1">
    <source>
        <dbReference type="EMBL" id="MBB6562937.1"/>
    </source>
</evidence>
<dbReference type="PANTHER" id="PTHR39550:SF1">
    <property type="entry name" value="SLL0658 PROTEIN"/>
    <property type="match status" value="1"/>
</dbReference>
<dbReference type="Proteomes" id="UP000575083">
    <property type="component" value="Unassembled WGS sequence"/>
</dbReference>
<dbReference type="EMBL" id="JACHLK010000015">
    <property type="protein sequence ID" value="MBB6562937.1"/>
    <property type="molecule type" value="Genomic_DNA"/>
</dbReference>
<name>A0A7X0UC19_9BURK</name>
<gene>
    <name evidence="1" type="ORF">HNP48_005654</name>
</gene>
<dbReference type="PANTHER" id="PTHR39550">
    <property type="entry name" value="SLL0658 PROTEIN"/>
    <property type="match status" value="1"/>
</dbReference>
<comment type="caution">
    <text evidence="1">The sequence shown here is derived from an EMBL/GenBank/DDBJ whole genome shotgun (WGS) entry which is preliminary data.</text>
</comment>
<sequence length="161" mass="17188">MIVVLDASTLINLHNGGVLAQVLSLPGRSFQVSPEVRRESRTVANEIQVAVERGDIEWVDDTAIAATEFEDALAFWELGPGETECILAAKALGCVVACDDGAARRVIAQEIGASRMTGTVGLLRETVVAGYLTATEAFTAYLQMKRLGGFLPHLALADFQP</sequence>
<accession>A0A7X0UC19</accession>
<reference evidence="1 2" key="1">
    <citation type="submission" date="2020-08" db="EMBL/GenBank/DDBJ databases">
        <title>Functional genomics of gut bacteria from endangered species of beetles.</title>
        <authorList>
            <person name="Carlos-Shanley C."/>
        </authorList>
    </citation>
    <scope>NUCLEOTIDE SEQUENCE [LARGE SCALE GENOMIC DNA]</scope>
    <source>
        <strain evidence="1 2">S00198</strain>
    </source>
</reference>
<organism evidence="1 2">
    <name type="scientific">Acidovorax soli</name>
    <dbReference type="NCBI Taxonomy" id="592050"/>
    <lineage>
        <taxon>Bacteria</taxon>
        <taxon>Pseudomonadati</taxon>
        <taxon>Pseudomonadota</taxon>
        <taxon>Betaproteobacteria</taxon>
        <taxon>Burkholderiales</taxon>
        <taxon>Comamonadaceae</taxon>
        <taxon>Acidovorax</taxon>
    </lineage>
</organism>
<dbReference type="InterPro" id="IPR021799">
    <property type="entry name" value="PIN-like_prokaryotic"/>
</dbReference>
<protein>
    <submittedName>
        <fullName evidence="1">Putative nucleic acid-binding protein</fullName>
    </submittedName>
</protein>
<dbReference type="AlphaFoldDB" id="A0A7X0UC19"/>
<proteinExistence type="predicted"/>
<evidence type="ECO:0000313" key="2">
    <source>
        <dbReference type="Proteomes" id="UP000575083"/>
    </source>
</evidence>
<dbReference type="RefSeq" id="WP_184863421.1">
    <property type="nucleotide sequence ID" value="NZ_JACHLK010000015.1"/>
</dbReference>
<keyword evidence="2" id="KW-1185">Reference proteome</keyword>